<dbReference type="EMBL" id="LNVX01000227">
    <property type="protein sequence ID" value="OEG71263.1"/>
    <property type="molecule type" value="Genomic_DNA"/>
</dbReference>
<protein>
    <submittedName>
        <fullName evidence="2">Uncharacterized protein</fullName>
    </submittedName>
</protein>
<reference evidence="2 3" key="1">
    <citation type="submission" date="2015-11" db="EMBL/GenBank/DDBJ databases">
        <title>Evidence for parallel genomic evolution in an endosymbiosis of termite gut flagellates.</title>
        <authorList>
            <person name="Zheng H."/>
        </authorList>
    </citation>
    <scope>NUCLEOTIDE SEQUENCE [LARGE SCALE GENOMIC DNA]</scope>
    <source>
        <strain evidence="2 3">CET450</strain>
    </source>
</reference>
<dbReference type="Proteomes" id="UP000095237">
    <property type="component" value="Unassembled WGS sequence"/>
</dbReference>
<evidence type="ECO:0000313" key="3">
    <source>
        <dbReference type="Proteomes" id="UP000095237"/>
    </source>
</evidence>
<comment type="caution">
    <text evidence="2">The sequence shown here is derived from an EMBL/GenBank/DDBJ whole genome shotgun (WGS) entry which is preliminary data.</text>
</comment>
<gene>
    <name evidence="2" type="ORF">ATZ36_15800</name>
</gene>
<organism evidence="2 3">
    <name type="scientific">Endomicrobium trichonymphae</name>
    <dbReference type="NCBI Taxonomy" id="1408204"/>
    <lineage>
        <taxon>Bacteria</taxon>
        <taxon>Pseudomonadati</taxon>
        <taxon>Elusimicrobiota</taxon>
        <taxon>Endomicrobiia</taxon>
        <taxon>Endomicrobiales</taxon>
        <taxon>Endomicrobiaceae</taxon>
        <taxon>Candidatus Endomicrobiellum</taxon>
    </lineage>
</organism>
<proteinExistence type="predicted"/>
<name>A0A1E5IMB8_ENDTX</name>
<evidence type="ECO:0000256" key="1">
    <source>
        <dbReference type="SAM" id="Phobius"/>
    </source>
</evidence>
<evidence type="ECO:0000313" key="2">
    <source>
        <dbReference type="EMBL" id="OEG71263.1"/>
    </source>
</evidence>
<keyword evidence="1" id="KW-1133">Transmembrane helix</keyword>
<keyword evidence="1" id="KW-0812">Transmembrane</keyword>
<keyword evidence="1" id="KW-0472">Membrane</keyword>
<sequence length="82" mass="8991">MSSKLIIKSIIIISANMAAYIVCAGFSIIVDETIVLIDIASAKNLIRLSHSLSFLQNPVFYNKSCCKLVFLTTINYYSVAVA</sequence>
<keyword evidence="3" id="KW-1185">Reference proteome</keyword>
<feature type="transmembrane region" description="Helical" evidence="1">
    <location>
        <begin position="6"/>
        <end position="30"/>
    </location>
</feature>
<accession>A0A1E5IMB8</accession>
<dbReference type="AlphaFoldDB" id="A0A1E5IMB8"/>